<keyword evidence="3" id="KW-1185">Reference proteome</keyword>
<keyword evidence="1" id="KW-0576">Peroxisome</keyword>
<dbReference type="SUPFAM" id="SSF50494">
    <property type="entry name" value="Trypsin-like serine proteases"/>
    <property type="match status" value="2"/>
</dbReference>
<comment type="function">
    <text evidence="1">Peroxisomal protease that mediates both the removal of the leader peptide from proteins containing a PTS2 target sequence and processes several PTS1-containing proteins. Catalyzes the processing of PTS1-proteins involved in the peroxisomal beta-oxidation of fatty acids.</text>
</comment>
<dbReference type="PANTHER" id="PTHR21004:SF0">
    <property type="entry name" value="PEROXISOMAL LEADER PEPTIDE-PROCESSING PROTEASE"/>
    <property type="match status" value="1"/>
</dbReference>
<dbReference type="GO" id="GO:0005777">
    <property type="term" value="C:peroxisome"/>
    <property type="evidence" value="ECO:0007669"/>
    <property type="project" value="UniProtKB-SubCell"/>
</dbReference>
<sequence length="629" mass="68470">MILKEWASLPADGHYRQERADVAFHHTTRAESECCKSDLNMNKTKPHLVQAQSSACVITVSETQPVPRNKSHTLPTTCESDKKPFNHLVSSAESDGQWSCSGVILDRNVGIVICQGAVFFPFLKRRHNCFPSPDCTALSANDLPSDLLIQVETSNPPKIIAKNRNEVLEHRSALGLVPMSESKDGRLHLQAQLLMLLPCPDFQKAFSGLFKKEDGWVFSSEDEKKEYGEFQKDLAYLHWFAVLKIQSPLPNPYKMGIMDSSRLVKGSTVYACGSPFGSFYTDIFLNTITKGVLSNVAGDRNVVLLTDARCLPGSEGGGIFLFEEGALHLIGIIVAPLCWKTNEWVGLTVACSLSNILDNISKVLGSTGIALQNELKTLHLLDHYIPKHMGTGTVERLLASVVIVDSGQAWGTGVLLNPKLVLTCRHVIRNALKVSVKTYHPRIPAGHQTCKRFQTMKGRVLFATQAFSPYDVAVVELEDAIPGVPEAVLASGYHTGEDVYVVGFGALGERCGPSVTSGVLSAVISVGNVPVMLQSSSAVHGGSSGGPVFAAESGHLLGIVASNTRDNSTGATYPHLNFGIPITIVHSAIQRYSQYGDLQSFEELNKAGRAIQDIWRLQRPPEKVFQSKL</sequence>
<dbReference type="Pfam" id="PF13365">
    <property type="entry name" value="Trypsin_2"/>
    <property type="match status" value="1"/>
</dbReference>
<evidence type="ECO:0000313" key="3">
    <source>
        <dbReference type="Proteomes" id="UP000824782"/>
    </source>
</evidence>
<organism evidence="2 3">
    <name type="scientific">Engystomops pustulosus</name>
    <name type="common">Tungara frog</name>
    <name type="synonym">Physalaemus pustulosus</name>
    <dbReference type="NCBI Taxonomy" id="76066"/>
    <lineage>
        <taxon>Eukaryota</taxon>
        <taxon>Metazoa</taxon>
        <taxon>Chordata</taxon>
        <taxon>Craniata</taxon>
        <taxon>Vertebrata</taxon>
        <taxon>Euteleostomi</taxon>
        <taxon>Amphibia</taxon>
        <taxon>Batrachia</taxon>
        <taxon>Anura</taxon>
        <taxon>Neobatrachia</taxon>
        <taxon>Hyloidea</taxon>
        <taxon>Leptodactylidae</taxon>
        <taxon>Leiuperinae</taxon>
        <taxon>Engystomops</taxon>
    </lineage>
</organism>
<dbReference type="Gene3D" id="2.40.10.10">
    <property type="entry name" value="Trypsin-like serine proteases"/>
    <property type="match status" value="4"/>
</dbReference>
<reference evidence="2" key="1">
    <citation type="thesis" date="2020" institute="ProQuest LLC" country="789 East Eisenhower Parkway, Ann Arbor, MI, USA">
        <title>Comparative Genomics and Chromosome Evolution.</title>
        <authorList>
            <person name="Mudd A.B."/>
        </authorList>
    </citation>
    <scope>NUCLEOTIDE SEQUENCE</scope>
    <source>
        <strain evidence="2">237g6f4</strain>
        <tissue evidence="2">Blood</tissue>
    </source>
</reference>
<evidence type="ECO:0000256" key="1">
    <source>
        <dbReference type="PIRNR" id="PIRNR037989"/>
    </source>
</evidence>
<dbReference type="EC" id="3.4.21.-" evidence="1"/>
<dbReference type="PANTHER" id="PTHR21004">
    <property type="entry name" value="SERINE PROTEASE-RELATED"/>
    <property type="match status" value="1"/>
</dbReference>
<dbReference type="GO" id="GO:0004252">
    <property type="term" value="F:serine-type endopeptidase activity"/>
    <property type="evidence" value="ECO:0007669"/>
    <property type="project" value="InterPro"/>
</dbReference>
<comment type="subcellular location">
    <subcellularLocation>
        <location evidence="1">Peroxisome</location>
    </subcellularLocation>
</comment>
<dbReference type="InterPro" id="IPR009003">
    <property type="entry name" value="Peptidase_S1_PA"/>
</dbReference>
<accession>A0AAV6ZZD7</accession>
<protein>
    <recommendedName>
        <fullName evidence="1">Peroxisomal leader peptide-processing protease</fullName>
        <ecNumber evidence="1">3.4.21.-</ecNumber>
    </recommendedName>
</protein>
<comment type="similarity">
    <text evidence="1">Belongs to the peptidase S1B family.</text>
</comment>
<dbReference type="InterPro" id="IPR039245">
    <property type="entry name" value="TYSND1/DEG15"/>
</dbReference>
<comment type="PTM">
    <text evidence="1">The full-lengh TYSND1 is the active the proteolytic processing of PTS1- and PTS2-proteins and in self-cleavage, and intermolecular self-cleavage of TYSND1 down-regulates its protease activity.</text>
</comment>
<gene>
    <name evidence="2" type="ORF">GDO81_004384</name>
</gene>
<comment type="caution">
    <text evidence="2">The sequence shown here is derived from an EMBL/GenBank/DDBJ whole genome shotgun (WGS) entry which is preliminary data.</text>
</comment>
<evidence type="ECO:0000313" key="2">
    <source>
        <dbReference type="EMBL" id="KAG8552036.1"/>
    </source>
</evidence>
<dbReference type="GO" id="GO:0016485">
    <property type="term" value="P:protein processing"/>
    <property type="evidence" value="ECO:0007669"/>
    <property type="project" value="InterPro"/>
</dbReference>
<dbReference type="AlphaFoldDB" id="A0AAV6ZZD7"/>
<dbReference type="Proteomes" id="UP000824782">
    <property type="component" value="Unassembled WGS sequence"/>
</dbReference>
<dbReference type="GO" id="GO:0031998">
    <property type="term" value="P:regulation of fatty acid beta-oxidation"/>
    <property type="evidence" value="ECO:0007669"/>
    <property type="project" value="TreeGrafter"/>
</dbReference>
<keyword evidence="1" id="KW-0378">Hydrolase</keyword>
<dbReference type="EMBL" id="WNYA01000011">
    <property type="protein sequence ID" value="KAG8552036.1"/>
    <property type="molecule type" value="Genomic_DNA"/>
</dbReference>
<keyword evidence="1" id="KW-0720">Serine protease</keyword>
<dbReference type="InterPro" id="IPR043504">
    <property type="entry name" value="Peptidase_S1_PA_chymotrypsin"/>
</dbReference>
<proteinExistence type="inferred from homology"/>
<keyword evidence="1" id="KW-0645">Protease</keyword>
<name>A0AAV6ZZD7_ENGPU</name>